<feature type="transmembrane region" description="Helical" evidence="1">
    <location>
        <begin position="179"/>
        <end position="199"/>
    </location>
</feature>
<name>A0A433D1D6_9FUNG</name>
<keyword evidence="3" id="KW-1185">Reference proteome</keyword>
<reference evidence="2 3" key="1">
    <citation type="journal article" date="2018" name="New Phytol.">
        <title>Phylogenomics of Endogonaceae and evolution of mycorrhizas within Mucoromycota.</title>
        <authorList>
            <person name="Chang Y."/>
            <person name="Desiro A."/>
            <person name="Na H."/>
            <person name="Sandor L."/>
            <person name="Lipzen A."/>
            <person name="Clum A."/>
            <person name="Barry K."/>
            <person name="Grigoriev I.V."/>
            <person name="Martin F.M."/>
            <person name="Stajich J.E."/>
            <person name="Smith M.E."/>
            <person name="Bonito G."/>
            <person name="Spatafora J.W."/>
        </authorList>
    </citation>
    <scope>NUCLEOTIDE SEQUENCE [LARGE SCALE GENOMIC DNA]</scope>
    <source>
        <strain evidence="2 3">GMNB39</strain>
    </source>
</reference>
<dbReference type="EMBL" id="RBNI01008564">
    <property type="protein sequence ID" value="RUP44643.1"/>
    <property type="molecule type" value="Genomic_DNA"/>
</dbReference>
<keyword evidence="1" id="KW-0472">Membrane</keyword>
<evidence type="ECO:0000313" key="2">
    <source>
        <dbReference type="EMBL" id="RUP44643.1"/>
    </source>
</evidence>
<dbReference type="AlphaFoldDB" id="A0A433D1D6"/>
<keyword evidence="1" id="KW-0812">Transmembrane</keyword>
<dbReference type="OrthoDB" id="10493386at2759"/>
<accession>A0A433D1D6</accession>
<sequence length="235" mass="26914">MHVLYHITRHLAIALPFMFTKTFFSEFSDIFVPESMLNIVNDPGQSTRREKNHQLLQARAVVALTFTTIIALAYQLTIDISFHEETVLYCLPREIITFQQAATIEVYYFLASSCFVVFFGNEGFWKLSHANFFVVPPFSYIFVSRKFGKNITMFVSAIYALSFLSSLGGQAPILGPNQGAWVVLDCYVLSFIYWLFAAYEQEREHNEMMLQKSLDEARSAMSAKSMFISNVSHGR</sequence>
<feature type="transmembrane region" description="Helical" evidence="1">
    <location>
        <begin position="98"/>
        <end position="119"/>
    </location>
</feature>
<keyword evidence="1" id="KW-1133">Transmembrane helix</keyword>
<feature type="transmembrane region" description="Helical" evidence="1">
    <location>
        <begin position="58"/>
        <end position="78"/>
    </location>
</feature>
<comment type="caution">
    <text evidence="2">The sequence shown here is derived from an EMBL/GenBank/DDBJ whole genome shotgun (WGS) entry which is preliminary data.</text>
</comment>
<feature type="transmembrane region" description="Helical" evidence="1">
    <location>
        <begin position="151"/>
        <end position="173"/>
    </location>
</feature>
<evidence type="ECO:0000256" key="1">
    <source>
        <dbReference type="SAM" id="Phobius"/>
    </source>
</evidence>
<organism evidence="2 3">
    <name type="scientific">Jimgerdemannia flammicorona</name>
    <dbReference type="NCBI Taxonomy" id="994334"/>
    <lineage>
        <taxon>Eukaryota</taxon>
        <taxon>Fungi</taxon>
        <taxon>Fungi incertae sedis</taxon>
        <taxon>Mucoromycota</taxon>
        <taxon>Mucoromycotina</taxon>
        <taxon>Endogonomycetes</taxon>
        <taxon>Endogonales</taxon>
        <taxon>Endogonaceae</taxon>
        <taxon>Jimgerdemannia</taxon>
    </lineage>
</organism>
<proteinExistence type="predicted"/>
<protein>
    <submittedName>
        <fullName evidence="2">Uncharacterized protein</fullName>
    </submittedName>
</protein>
<gene>
    <name evidence="2" type="ORF">BC936DRAFT_149180</name>
</gene>
<dbReference type="Proteomes" id="UP000268093">
    <property type="component" value="Unassembled WGS sequence"/>
</dbReference>
<evidence type="ECO:0000313" key="3">
    <source>
        <dbReference type="Proteomes" id="UP000268093"/>
    </source>
</evidence>